<evidence type="ECO:0000313" key="2">
    <source>
        <dbReference type="Proteomes" id="UP000006729"/>
    </source>
</evidence>
<reference evidence="1 2" key="1">
    <citation type="journal article" date="2006" name="Science">
        <title>The genome of black cottonwood, Populus trichocarpa (Torr. &amp; Gray).</title>
        <authorList>
            <person name="Tuskan G.A."/>
            <person name="Difazio S."/>
            <person name="Jansson S."/>
            <person name="Bohlmann J."/>
            <person name="Grigoriev I."/>
            <person name="Hellsten U."/>
            <person name="Putnam N."/>
            <person name="Ralph S."/>
            <person name="Rombauts S."/>
            <person name="Salamov A."/>
            <person name="Schein J."/>
            <person name="Sterck L."/>
            <person name="Aerts A."/>
            <person name="Bhalerao R.R."/>
            <person name="Bhalerao R.P."/>
            <person name="Blaudez D."/>
            <person name="Boerjan W."/>
            <person name="Brun A."/>
            <person name="Brunner A."/>
            <person name="Busov V."/>
            <person name="Campbell M."/>
            <person name="Carlson J."/>
            <person name="Chalot M."/>
            <person name="Chapman J."/>
            <person name="Chen G.L."/>
            <person name="Cooper D."/>
            <person name="Coutinho P.M."/>
            <person name="Couturier J."/>
            <person name="Covert S."/>
            <person name="Cronk Q."/>
            <person name="Cunningham R."/>
            <person name="Davis J."/>
            <person name="Degroeve S."/>
            <person name="Dejardin A."/>
            <person name="Depamphilis C."/>
            <person name="Detter J."/>
            <person name="Dirks B."/>
            <person name="Dubchak I."/>
            <person name="Duplessis S."/>
            <person name="Ehlting J."/>
            <person name="Ellis B."/>
            <person name="Gendler K."/>
            <person name="Goodstein D."/>
            <person name="Gribskov M."/>
            <person name="Grimwood J."/>
            <person name="Groover A."/>
            <person name="Gunter L."/>
            <person name="Hamberger B."/>
            <person name="Heinze B."/>
            <person name="Helariutta Y."/>
            <person name="Henrissat B."/>
            <person name="Holligan D."/>
            <person name="Holt R."/>
            <person name="Huang W."/>
            <person name="Islam-Faridi N."/>
            <person name="Jones S."/>
            <person name="Jones-Rhoades M."/>
            <person name="Jorgensen R."/>
            <person name="Joshi C."/>
            <person name="Kangasjarvi J."/>
            <person name="Karlsson J."/>
            <person name="Kelleher C."/>
            <person name="Kirkpatrick R."/>
            <person name="Kirst M."/>
            <person name="Kohler A."/>
            <person name="Kalluri U."/>
            <person name="Larimer F."/>
            <person name="Leebens-Mack J."/>
            <person name="Leple J.C."/>
            <person name="Locascio P."/>
            <person name="Lou Y."/>
            <person name="Lucas S."/>
            <person name="Martin F."/>
            <person name="Montanini B."/>
            <person name="Napoli C."/>
            <person name="Nelson D.R."/>
            <person name="Nelson C."/>
            <person name="Nieminen K."/>
            <person name="Nilsson O."/>
            <person name="Pereda V."/>
            <person name="Peter G."/>
            <person name="Philippe R."/>
            <person name="Pilate G."/>
            <person name="Poliakov A."/>
            <person name="Razumovskaya J."/>
            <person name="Richardson P."/>
            <person name="Rinaldi C."/>
            <person name="Ritland K."/>
            <person name="Rouze P."/>
            <person name="Ryaboy D."/>
            <person name="Schmutz J."/>
            <person name="Schrader J."/>
            <person name="Segerman B."/>
            <person name="Shin H."/>
            <person name="Siddiqui A."/>
            <person name="Sterky F."/>
            <person name="Terry A."/>
            <person name="Tsai C.J."/>
            <person name="Uberbacher E."/>
            <person name="Unneberg P."/>
            <person name="Vahala J."/>
            <person name="Wall K."/>
            <person name="Wessler S."/>
            <person name="Yang G."/>
            <person name="Yin T."/>
            <person name="Douglas C."/>
            <person name="Marra M."/>
            <person name="Sandberg G."/>
            <person name="Van de Peer Y."/>
            <person name="Rokhsar D."/>
        </authorList>
    </citation>
    <scope>NUCLEOTIDE SEQUENCE [LARGE SCALE GENOMIC DNA]</scope>
    <source>
        <strain evidence="2">cv. Nisqually</strain>
    </source>
</reference>
<proteinExistence type="predicted"/>
<dbReference type="Proteomes" id="UP000006729">
    <property type="component" value="Chromosome 13"/>
</dbReference>
<evidence type="ECO:0000313" key="1">
    <source>
        <dbReference type="EMBL" id="KAI9383745.1"/>
    </source>
</evidence>
<keyword evidence="2" id="KW-1185">Reference proteome</keyword>
<organism evidence="1 2">
    <name type="scientific">Populus trichocarpa</name>
    <name type="common">Western balsam poplar</name>
    <name type="synonym">Populus balsamifera subsp. trichocarpa</name>
    <dbReference type="NCBI Taxonomy" id="3694"/>
    <lineage>
        <taxon>Eukaryota</taxon>
        <taxon>Viridiplantae</taxon>
        <taxon>Streptophyta</taxon>
        <taxon>Embryophyta</taxon>
        <taxon>Tracheophyta</taxon>
        <taxon>Spermatophyta</taxon>
        <taxon>Magnoliopsida</taxon>
        <taxon>eudicotyledons</taxon>
        <taxon>Gunneridae</taxon>
        <taxon>Pentapetalae</taxon>
        <taxon>rosids</taxon>
        <taxon>fabids</taxon>
        <taxon>Malpighiales</taxon>
        <taxon>Salicaceae</taxon>
        <taxon>Saliceae</taxon>
        <taxon>Populus</taxon>
    </lineage>
</organism>
<sequence>MVELIRTGATEYTTGIELKFKITSVNCNRDRLLGNCSLYSILIIGRYCFITTYFHCMVPSFLFLTGAVFSFVRVVIFGCDSTNLFDVLKCYLHVSAFTALGITANVTFHELLF</sequence>
<gene>
    <name evidence="1" type="ORF">POPTR_013G124250v4</name>
</gene>
<accession>A0ACC0S3U7</accession>
<protein>
    <submittedName>
        <fullName evidence="1">Uncharacterized protein</fullName>
    </submittedName>
</protein>
<comment type="caution">
    <text evidence="1">The sequence shown here is derived from an EMBL/GenBank/DDBJ whole genome shotgun (WGS) entry which is preliminary data.</text>
</comment>
<dbReference type="EMBL" id="CM009302">
    <property type="protein sequence ID" value="KAI9383745.1"/>
    <property type="molecule type" value="Genomic_DNA"/>
</dbReference>
<name>A0ACC0S3U7_POPTR</name>